<evidence type="ECO:0000313" key="1">
    <source>
        <dbReference type="EMBL" id="AFA44865.1"/>
    </source>
</evidence>
<sequence length="651" mass="68393">MTITTRRVRGIIVLPDGTAPRNGRVTYQLSGWDREGVEAVMTGPITVQLDADAVFDDYLWCTDTGQNGRVYLGVVAWHDGTARRELPIRFGVQSGVGTQQFAPSWVVGDLPESTQADALAQCLAAAAGASADAVDAAASASAAAASAAAAALFDPDNFQPINPRLTALSGLPAPSARAVLIGTAAGGYTNRARPKRLLLFYSQSNFAGDNAASWTPPENLFVWNGGVEGAIGTAFGPCPNTLIRTPYAIAARMAEADPDTDYYVVVCATGGTELRAVVGMDYTWSSSTSGDPGTGAVALDTGGTAIRYAETDAGGFLRFGGGTDLGTTTAYGGTARIEVIADPTIYVTLDVTGSGVDSGAYRSQACTIAASASWPPTNGTPVRLYPAKHWLREIIRANCEAALTALGLTGTARKFDQVFWWHTEGDLPYPVAYGARDFDAFMAYVGQWTDSATIWANILPWPYYTASMQSVYAFWEVILRKCMKNNTMHKVISLISTLTTDWTDSNNVHQNGAAARFKIGRLIADALAAGGGGPTYDSGNWTPTITLGANAAAATPGACVYQRVGDVVEVSGRINVTATALDTTTVVNITLPVPSTLRGGDDGGGLVLSTRGEVGDAVTNYVGGVDVLTLTWTCKLVTGHALTFNAMYMIR</sequence>
<proteinExistence type="predicted"/>
<dbReference type="GeneID" id="14698230"/>
<keyword evidence="2" id="KW-1185">Reference proteome</keyword>
<dbReference type="KEGG" id="vg:14698230"/>
<protein>
    <submittedName>
        <fullName evidence="1">Uncharacterized protein</fullName>
    </submittedName>
</protein>
<evidence type="ECO:0000313" key="2">
    <source>
        <dbReference type="Proteomes" id="UP000007518"/>
    </source>
</evidence>
<dbReference type="Proteomes" id="UP000007518">
    <property type="component" value="Segment"/>
</dbReference>
<dbReference type="RefSeq" id="YP_007518407.1">
    <property type="nucleotide sequence ID" value="NC_020489.1"/>
</dbReference>
<dbReference type="EMBL" id="JQ066768">
    <property type="protein sequence ID" value="AFA44865.1"/>
    <property type="molecule type" value="Genomic_DNA"/>
</dbReference>
<accession>H6WBM8</accession>
<organism evidence="1 2">
    <name type="scientific">Rhodobacter phage RcapNL</name>
    <dbReference type="NCBI Taxonomy" id="1131316"/>
    <lineage>
        <taxon>Viruses</taxon>
        <taxon>Duplodnaviria</taxon>
        <taxon>Heunggongvirae</taxon>
        <taxon>Uroviricota</taxon>
        <taxon>Caudoviricetes</taxon>
        <taxon>Capnelvirus</taxon>
        <taxon>Capnelvirus RcapNL</taxon>
    </lineage>
</organism>
<reference evidence="1 2" key="1">
    <citation type="submission" date="2011-11" db="EMBL/GenBank/DDBJ databases">
        <authorList>
            <person name="Hynes A.P."/>
            <person name="Lang A.S."/>
        </authorList>
    </citation>
    <scope>NUCLEOTIDE SEQUENCE [LARGE SCALE GENOMIC DNA]</scope>
</reference>
<gene>
    <name evidence="1" type="ORF">RcapNL_00025</name>
</gene>
<name>H6WBM8_9CAUD</name>